<sequence length="220" mass="24616">MSMLAISKSTIATQIVEELRRRIIKGEYRAGMKLQQEQIAQELGVSRSPVREALRQLEAEGLVILISQKGAEVAPISASEVAEMFEIRLQLEPHLLALAIPQMTAADLSEAARLIALMETSDVGNWGMLNWDLHRTLYSPAERPTILRMLERVHQNIDRYLRMEITRYDGRATAKAEHQTLVSLCRAGQVERAVSLLRMHILNATAHLPEMAKPDNGGTS</sequence>
<dbReference type="Proteomes" id="UP000616151">
    <property type="component" value="Unassembled WGS sequence"/>
</dbReference>
<evidence type="ECO:0000313" key="2">
    <source>
        <dbReference type="Proteomes" id="UP000616151"/>
    </source>
</evidence>
<gene>
    <name evidence="1" type="ORF">JHL16_28230</name>
</gene>
<name>A0ACC5RC63_9HYPH</name>
<protein>
    <submittedName>
        <fullName evidence="1">GntR family transcriptional regulator</fullName>
    </submittedName>
</protein>
<organism evidence="1 2">
    <name type="scientific">Taklimakanibacter albus</name>
    <dbReference type="NCBI Taxonomy" id="2800327"/>
    <lineage>
        <taxon>Bacteria</taxon>
        <taxon>Pseudomonadati</taxon>
        <taxon>Pseudomonadota</taxon>
        <taxon>Alphaproteobacteria</taxon>
        <taxon>Hyphomicrobiales</taxon>
        <taxon>Aestuariivirgaceae</taxon>
        <taxon>Taklimakanibacter</taxon>
    </lineage>
</organism>
<dbReference type="EMBL" id="JAENHL010000008">
    <property type="protein sequence ID" value="MBK1870284.1"/>
    <property type="molecule type" value="Genomic_DNA"/>
</dbReference>
<comment type="caution">
    <text evidence="1">The sequence shown here is derived from an EMBL/GenBank/DDBJ whole genome shotgun (WGS) entry which is preliminary data.</text>
</comment>
<keyword evidence="2" id="KW-1185">Reference proteome</keyword>
<evidence type="ECO:0000313" key="1">
    <source>
        <dbReference type="EMBL" id="MBK1870284.1"/>
    </source>
</evidence>
<reference evidence="1" key="1">
    <citation type="submission" date="2021-01" db="EMBL/GenBank/DDBJ databases">
        <authorList>
            <person name="Sun Q."/>
        </authorList>
    </citation>
    <scope>NUCLEOTIDE SEQUENCE</scope>
    <source>
        <strain evidence="1">YIM B02566</strain>
    </source>
</reference>
<accession>A0ACC5RC63</accession>
<proteinExistence type="predicted"/>